<organism evidence="3 4">
    <name type="scientific">Collinsella ihumii</name>
    <dbReference type="NCBI Taxonomy" id="1720204"/>
    <lineage>
        <taxon>Bacteria</taxon>
        <taxon>Bacillati</taxon>
        <taxon>Actinomycetota</taxon>
        <taxon>Coriobacteriia</taxon>
        <taxon>Coriobacteriales</taxon>
        <taxon>Coriobacteriaceae</taxon>
        <taxon>Collinsella</taxon>
    </lineage>
</organism>
<comment type="caution">
    <text evidence="3">The sequence shown here is derived from an EMBL/GenBank/DDBJ whole genome shotgun (WGS) entry which is preliminary data.</text>
</comment>
<dbReference type="InterPro" id="IPR054353">
    <property type="entry name" value="IstA-like_C"/>
</dbReference>
<name>A0ABT7XD06_9ACTN</name>
<reference evidence="3" key="2">
    <citation type="submission" date="2024-05" db="EMBL/GenBank/DDBJ databases">
        <title>Identification and characterization of horizontal gene transfer across gut microbiota members of farm animals based on homology search.</title>
        <authorList>
            <person name="Schwarzerova J."/>
            <person name="Nykrynova M."/>
            <person name="Jureckova K."/>
            <person name="Cejkova D."/>
            <person name="Rychlik I."/>
        </authorList>
    </citation>
    <scope>NUCLEOTIDE SEQUENCE</scope>
    <source>
        <strain evidence="3">176_SSukc20</strain>
    </source>
</reference>
<dbReference type="EMBL" id="JAUEIQ010000002">
    <property type="protein sequence ID" value="MDN0063285.1"/>
    <property type="molecule type" value="Genomic_DNA"/>
</dbReference>
<dbReference type="Pfam" id="PF22483">
    <property type="entry name" value="Mu-transpos_C_2"/>
    <property type="match status" value="1"/>
</dbReference>
<dbReference type="PROSITE" id="PS50532">
    <property type="entry name" value="HTH_IS408"/>
    <property type="match status" value="1"/>
</dbReference>
<protein>
    <submittedName>
        <fullName evidence="3">IS21 family transposase</fullName>
    </submittedName>
</protein>
<evidence type="ECO:0000259" key="2">
    <source>
        <dbReference type="PROSITE" id="PS50532"/>
    </source>
</evidence>
<evidence type="ECO:0000256" key="1">
    <source>
        <dbReference type="SAM" id="MobiDB-lite"/>
    </source>
</evidence>
<dbReference type="Proteomes" id="UP001168435">
    <property type="component" value="Unassembled WGS sequence"/>
</dbReference>
<dbReference type="InterPro" id="IPR017895">
    <property type="entry name" value="HTH_IS408/IS1162_type"/>
</dbReference>
<evidence type="ECO:0000313" key="3">
    <source>
        <dbReference type="EMBL" id="MDN0063285.1"/>
    </source>
</evidence>
<dbReference type="PANTHER" id="PTHR35004:SF8">
    <property type="entry name" value="TRANSPOSASE RV3428C-RELATED"/>
    <property type="match status" value="1"/>
</dbReference>
<keyword evidence="4" id="KW-1185">Reference proteome</keyword>
<feature type="region of interest" description="Disordered" evidence="1">
    <location>
        <begin position="488"/>
        <end position="520"/>
    </location>
</feature>
<gene>
    <name evidence="3" type="ORF">QVN30_03060</name>
</gene>
<sequence>MARKIGAREVLRLLESGMSRNAIARSQGMSKHSVQAVSEAAEAAGIGWAEAEGMSDAEVCATLFPEKVRDRDVYPDPDWERVHRELARVGVTLKRLHGECRDEQRSKGGPFMPCDRFCKRYRGFTVRRQVVSRVGHRAGRILEVDRAQADDAARRPRHGRGLQGLPVRGLPALQPLPCVEPTPGMREDTWLRCHVHAFAYMGGSTPCIVPDNLRTGVRAHPREGEVELNEAYREMAAHYGSAVMPARVATPRDKPSAENEVWQAAIEIIAALRNEVFTDFNQLKAAVAAKLEEHNVRPFTKREGTRREVFEEQERPLLRPLPAVPYEVCEWVYGRKVQRNCHVAYKRNYYSVSHLAVGKTVDLRVTDTTVEIFLAGERLATHPLFPSFARNRYSTHAGDLPEGRSYSDWDAGRIRRWADRVGPSCREVVDRIFRRVDHEEQGFSAALAVLRPGHRYTRPRLERACEMALASGRPSPRYRHLKPILETNQDGADGAHSDDGGPGEDGAGYVRGADFYGEEA</sequence>
<evidence type="ECO:0000313" key="4">
    <source>
        <dbReference type="Proteomes" id="UP001168435"/>
    </source>
</evidence>
<accession>A0ABT7XD06</accession>
<reference evidence="3" key="1">
    <citation type="submission" date="2023-06" db="EMBL/GenBank/DDBJ databases">
        <authorList>
            <person name="Zeman M."/>
            <person name="Kubasova T."/>
            <person name="Jahodarova E."/>
            <person name="Nykrynova M."/>
            <person name="Rychlik I."/>
        </authorList>
    </citation>
    <scope>NUCLEOTIDE SEQUENCE</scope>
    <source>
        <strain evidence="3">176_SSukc20</strain>
    </source>
</reference>
<dbReference type="PANTHER" id="PTHR35004">
    <property type="entry name" value="TRANSPOSASE RV3428C-RELATED"/>
    <property type="match status" value="1"/>
</dbReference>
<proteinExistence type="predicted"/>
<feature type="domain" description="HTH IS408-type" evidence="2">
    <location>
        <begin position="7"/>
        <end position="86"/>
    </location>
</feature>